<feature type="region of interest" description="Disordered" evidence="1">
    <location>
        <begin position="1"/>
        <end position="39"/>
    </location>
</feature>
<dbReference type="Proteomes" id="UP001590950">
    <property type="component" value="Unassembled WGS sequence"/>
</dbReference>
<evidence type="ECO:0000256" key="1">
    <source>
        <dbReference type="SAM" id="MobiDB-lite"/>
    </source>
</evidence>
<feature type="compositionally biased region" description="Basic and acidic residues" evidence="1">
    <location>
        <begin position="268"/>
        <end position="280"/>
    </location>
</feature>
<feature type="compositionally biased region" description="Acidic residues" evidence="1">
    <location>
        <begin position="156"/>
        <end position="167"/>
    </location>
</feature>
<reference evidence="3 4" key="1">
    <citation type="submission" date="2024-09" db="EMBL/GenBank/DDBJ databases">
        <title>Rethinking Asexuality: The Enigmatic Case of Functional Sexual Genes in Lepraria (Stereocaulaceae).</title>
        <authorList>
            <person name="Doellman M."/>
            <person name="Sun Y."/>
            <person name="Barcenas-Pena A."/>
            <person name="Lumbsch H.T."/>
            <person name="Grewe F."/>
        </authorList>
    </citation>
    <scope>NUCLEOTIDE SEQUENCE [LARGE SCALE GENOMIC DNA]</scope>
    <source>
        <strain evidence="3 4">Mercado 3170</strain>
    </source>
</reference>
<comment type="caution">
    <text evidence="3">The sequence shown here is derived from an EMBL/GenBank/DDBJ whole genome shotgun (WGS) entry which is preliminary data.</text>
</comment>
<evidence type="ECO:0000313" key="3">
    <source>
        <dbReference type="EMBL" id="KAL2037158.1"/>
    </source>
</evidence>
<feature type="transmembrane region" description="Helical" evidence="2">
    <location>
        <begin position="366"/>
        <end position="390"/>
    </location>
</feature>
<sequence>MPTVQPSLNHTARPREGPSSCATDHMEQPTRISRPLSGISRLRSDESWIEVSSQPSSSSLSSAAADELNANGLRLQLDQHGRRRRRLVRNTPLPPGAPVRSLSAAGSSQEEYEESESESDRIMTSSNEGLEHNTSEGISPAAPASVASEETSSNNAEEEDGDDDDENSTALGVLTNEPVFTPQPNAFSHPPQSYTSRHARSLETHISNFPAQPTSPHRRPAHSYQSRARTSHTPYNLIAPSHNADHDAALRASLSTLLSCAAAARGLPKRDNSSSHKERTGTSNRVEPTTLRLVPESAIGGEASPPTPPPRPSVRHRNSATSISSNEKGKRKASNSKDRNRDTRTKKRRANSPGRDTNTSQISPTLMTWVMSAGVVVLFSAISFSAGYAIGREVGRVETGTMNAKDGIVCGKEVGRGLRKLRWGGSSVSVVRI</sequence>
<proteinExistence type="predicted"/>
<keyword evidence="4" id="KW-1185">Reference proteome</keyword>
<feature type="region of interest" description="Disordered" evidence="1">
    <location>
        <begin position="71"/>
        <end position="229"/>
    </location>
</feature>
<protein>
    <submittedName>
        <fullName evidence="3">Uncharacterized protein</fullName>
    </submittedName>
</protein>
<feature type="compositionally biased region" description="Polar residues" evidence="1">
    <location>
        <begin position="1"/>
        <end position="10"/>
    </location>
</feature>
<name>A0ABR3ZWN4_9LECA</name>
<dbReference type="EMBL" id="JBEFKJ010000044">
    <property type="protein sequence ID" value="KAL2037158.1"/>
    <property type="molecule type" value="Genomic_DNA"/>
</dbReference>
<evidence type="ECO:0000256" key="2">
    <source>
        <dbReference type="SAM" id="Phobius"/>
    </source>
</evidence>
<keyword evidence="2" id="KW-1133">Transmembrane helix</keyword>
<accession>A0ABR3ZWN4</accession>
<keyword evidence="2" id="KW-0812">Transmembrane</keyword>
<evidence type="ECO:0000313" key="4">
    <source>
        <dbReference type="Proteomes" id="UP001590950"/>
    </source>
</evidence>
<keyword evidence="2" id="KW-0472">Membrane</keyword>
<gene>
    <name evidence="3" type="ORF">N7G274_010154</name>
</gene>
<feature type="compositionally biased region" description="Polar residues" evidence="1">
    <location>
        <begin position="204"/>
        <end position="215"/>
    </location>
</feature>
<feature type="compositionally biased region" description="Polar residues" evidence="1">
    <location>
        <begin position="182"/>
        <end position="196"/>
    </location>
</feature>
<organism evidence="3 4">
    <name type="scientific">Stereocaulon virgatum</name>
    <dbReference type="NCBI Taxonomy" id="373712"/>
    <lineage>
        <taxon>Eukaryota</taxon>
        <taxon>Fungi</taxon>
        <taxon>Dikarya</taxon>
        <taxon>Ascomycota</taxon>
        <taxon>Pezizomycotina</taxon>
        <taxon>Lecanoromycetes</taxon>
        <taxon>OSLEUM clade</taxon>
        <taxon>Lecanoromycetidae</taxon>
        <taxon>Lecanorales</taxon>
        <taxon>Lecanorineae</taxon>
        <taxon>Stereocaulaceae</taxon>
        <taxon>Stereocaulon</taxon>
    </lineage>
</organism>
<feature type="region of interest" description="Disordered" evidence="1">
    <location>
        <begin position="266"/>
        <end position="361"/>
    </location>
</feature>
<feature type="compositionally biased region" description="Low complexity" evidence="1">
    <location>
        <begin position="139"/>
        <end position="155"/>
    </location>
</feature>